<organism evidence="1 2">
    <name type="scientific">Pristionchus entomophagus</name>
    <dbReference type="NCBI Taxonomy" id="358040"/>
    <lineage>
        <taxon>Eukaryota</taxon>
        <taxon>Metazoa</taxon>
        <taxon>Ecdysozoa</taxon>
        <taxon>Nematoda</taxon>
        <taxon>Chromadorea</taxon>
        <taxon>Rhabditida</taxon>
        <taxon>Rhabditina</taxon>
        <taxon>Diplogasteromorpha</taxon>
        <taxon>Diplogasteroidea</taxon>
        <taxon>Neodiplogasteridae</taxon>
        <taxon>Pristionchus</taxon>
    </lineage>
</organism>
<dbReference type="EMBL" id="BTSX01000001">
    <property type="protein sequence ID" value="GMS81690.1"/>
    <property type="molecule type" value="Genomic_DNA"/>
</dbReference>
<comment type="caution">
    <text evidence="1">The sequence shown here is derived from an EMBL/GenBank/DDBJ whole genome shotgun (WGS) entry which is preliminary data.</text>
</comment>
<name>A0AAV5SNK1_9BILA</name>
<proteinExistence type="predicted"/>
<reference evidence="1" key="1">
    <citation type="submission" date="2023-10" db="EMBL/GenBank/DDBJ databases">
        <title>Genome assembly of Pristionchus species.</title>
        <authorList>
            <person name="Yoshida K."/>
            <person name="Sommer R.J."/>
        </authorList>
    </citation>
    <scope>NUCLEOTIDE SEQUENCE</scope>
    <source>
        <strain evidence="1">RS0144</strain>
    </source>
</reference>
<sequence length="115" mass="13173">ERICFIFLSNHRYKLALSSNNLNDIPQNRRFRRCKICSNAPFVDLTPLNFASPRATVSVPFRRTTCMNPRMKQPACVPATSFSKARQVSRRASRSFISIFLINCRKNTSGRANMS</sequence>
<keyword evidence="2" id="KW-1185">Reference proteome</keyword>
<evidence type="ECO:0000313" key="2">
    <source>
        <dbReference type="Proteomes" id="UP001432027"/>
    </source>
</evidence>
<feature type="non-terminal residue" evidence="1">
    <location>
        <position position="1"/>
    </location>
</feature>
<gene>
    <name evidence="1" type="ORF">PENTCL1PPCAC_3865</name>
</gene>
<dbReference type="AlphaFoldDB" id="A0AAV5SNK1"/>
<protein>
    <submittedName>
        <fullName evidence="1">Uncharacterized protein</fullName>
    </submittedName>
</protein>
<accession>A0AAV5SNK1</accession>
<feature type="non-terminal residue" evidence="1">
    <location>
        <position position="115"/>
    </location>
</feature>
<dbReference type="Proteomes" id="UP001432027">
    <property type="component" value="Unassembled WGS sequence"/>
</dbReference>
<evidence type="ECO:0000313" key="1">
    <source>
        <dbReference type="EMBL" id="GMS81690.1"/>
    </source>
</evidence>